<feature type="domain" description="RING-type" evidence="11">
    <location>
        <begin position="36"/>
        <end position="78"/>
    </location>
</feature>
<dbReference type="AlphaFoldDB" id="A0AAF0EUR6"/>
<reference evidence="12" key="1">
    <citation type="submission" date="2023-03" db="EMBL/GenBank/DDBJ databases">
        <title>Mating type loci evolution in Malassezia.</title>
        <authorList>
            <person name="Coelho M.A."/>
        </authorList>
    </citation>
    <scope>NUCLEOTIDE SEQUENCE</scope>
    <source>
        <strain evidence="12">CBS 9431</strain>
    </source>
</reference>
<sequence length="113" mass="12799">MKVHVRKWHPVAYWHWDVRDPDDVCGICQNYFDGVCGACRDPGDACPLAFGECSHEFHLHCIMKWLSEKREPLCPMCKRPWVEATPEHFQDAPRAPRASGAPGTPAAPNGYHT</sequence>
<name>A0AAF0EUR6_9BASI</name>
<keyword evidence="3" id="KW-0479">Metal-binding</keyword>
<dbReference type="PROSITE" id="PS50089">
    <property type="entry name" value="ZF_RING_2"/>
    <property type="match status" value="1"/>
</dbReference>
<dbReference type="EMBL" id="CP119958">
    <property type="protein sequence ID" value="WFD37225.1"/>
    <property type="molecule type" value="Genomic_DNA"/>
</dbReference>
<dbReference type="Pfam" id="PF12861">
    <property type="entry name" value="zf-ANAPC11"/>
    <property type="match status" value="1"/>
</dbReference>
<feature type="region of interest" description="Disordered" evidence="10">
    <location>
        <begin position="88"/>
        <end position="113"/>
    </location>
</feature>
<dbReference type="CDD" id="cd16456">
    <property type="entry name" value="RING-H2_APC11"/>
    <property type="match status" value="1"/>
</dbReference>
<dbReference type="GeneID" id="85223816"/>
<dbReference type="Proteomes" id="UP001217754">
    <property type="component" value="Chromosome 1"/>
</dbReference>
<dbReference type="GO" id="GO:0016874">
    <property type="term" value="F:ligase activity"/>
    <property type="evidence" value="ECO:0007669"/>
    <property type="project" value="UniProtKB-KW"/>
</dbReference>
<accession>A0AAF0EUR6</accession>
<dbReference type="GO" id="GO:0031145">
    <property type="term" value="P:anaphase-promoting complex-dependent catabolic process"/>
    <property type="evidence" value="ECO:0007669"/>
    <property type="project" value="InterPro"/>
</dbReference>
<protein>
    <recommendedName>
        <fullName evidence="1">Anaphase-promoting complex subunit 11</fullName>
    </recommendedName>
</protein>
<dbReference type="InterPro" id="IPR024991">
    <property type="entry name" value="RING-H2_APC11"/>
</dbReference>
<evidence type="ECO:0000256" key="1">
    <source>
        <dbReference type="ARBA" id="ARBA00013928"/>
    </source>
</evidence>
<keyword evidence="12" id="KW-0436">Ligase</keyword>
<keyword evidence="8" id="KW-0131">Cell cycle</keyword>
<dbReference type="Gene3D" id="3.30.40.10">
    <property type="entry name" value="Zinc/RING finger domain, C3HC4 (zinc finger)"/>
    <property type="match status" value="1"/>
</dbReference>
<evidence type="ECO:0000256" key="5">
    <source>
        <dbReference type="ARBA" id="ARBA00022776"/>
    </source>
</evidence>
<dbReference type="GO" id="GO:0051301">
    <property type="term" value="P:cell division"/>
    <property type="evidence" value="ECO:0007669"/>
    <property type="project" value="UniProtKB-KW"/>
</dbReference>
<evidence type="ECO:0000313" key="13">
    <source>
        <dbReference type="Proteomes" id="UP001217754"/>
    </source>
</evidence>
<dbReference type="RefSeq" id="XP_060120122.1">
    <property type="nucleotide sequence ID" value="XM_060264139.1"/>
</dbReference>
<feature type="compositionally biased region" description="Low complexity" evidence="10">
    <location>
        <begin position="92"/>
        <end position="113"/>
    </location>
</feature>
<dbReference type="SUPFAM" id="SSF57850">
    <property type="entry name" value="RING/U-box"/>
    <property type="match status" value="1"/>
</dbReference>
<evidence type="ECO:0000256" key="4">
    <source>
        <dbReference type="ARBA" id="ARBA00022771"/>
    </source>
</evidence>
<proteinExistence type="predicted"/>
<dbReference type="GO" id="GO:0008270">
    <property type="term" value="F:zinc ion binding"/>
    <property type="evidence" value="ECO:0007669"/>
    <property type="project" value="UniProtKB-KW"/>
</dbReference>
<keyword evidence="2" id="KW-0132">Cell division</keyword>
<dbReference type="GO" id="GO:0005680">
    <property type="term" value="C:anaphase-promoting complex"/>
    <property type="evidence" value="ECO:0007669"/>
    <property type="project" value="InterPro"/>
</dbReference>
<evidence type="ECO:0000256" key="3">
    <source>
        <dbReference type="ARBA" id="ARBA00022723"/>
    </source>
</evidence>
<evidence type="ECO:0000256" key="7">
    <source>
        <dbReference type="ARBA" id="ARBA00022833"/>
    </source>
</evidence>
<evidence type="ECO:0000256" key="9">
    <source>
        <dbReference type="PROSITE-ProRule" id="PRU00175"/>
    </source>
</evidence>
<keyword evidence="6" id="KW-0833">Ubl conjugation pathway</keyword>
<dbReference type="InterPro" id="IPR001841">
    <property type="entry name" value="Znf_RING"/>
</dbReference>
<organism evidence="12 13">
    <name type="scientific">Malassezia japonica</name>
    <dbReference type="NCBI Taxonomy" id="223818"/>
    <lineage>
        <taxon>Eukaryota</taxon>
        <taxon>Fungi</taxon>
        <taxon>Dikarya</taxon>
        <taxon>Basidiomycota</taxon>
        <taxon>Ustilaginomycotina</taxon>
        <taxon>Malasseziomycetes</taxon>
        <taxon>Malasseziales</taxon>
        <taxon>Malasseziaceae</taxon>
        <taxon>Malassezia</taxon>
    </lineage>
</organism>
<keyword evidence="5" id="KW-0498">Mitosis</keyword>
<evidence type="ECO:0000256" key="10">
    <source>
        <dbReference type="SAM" id="MobiDB-lite"/>
    </source>
</evidence>
<dbReference type="PANTHER" id="PTHR11210">
    <property type="entry name" value="RING BOX"/>
    <property type="match status" value="1"/>
</dbReference>
<keyword evidence="7" id="KW-0862">Zinc</keyword>
<evidence type="ECO:0000256" key="8">
    <source>
        <dbReference type="ARBA" id="ARBA00023306"/>
    </source>
</evidence>
<evidence type="ECO:0000259" key="11">
    <source>
        <dbReference type="PROSITE" id="PS50089"/>
    </source>
</evidence>
<keyword evidence="13" id="KW-1185">Reference proteome</keyword>
<dbReference type="GO" id="GO:0061630">
    <property type="term" value="F:ubiquitin protein ligase activity"/>
    <property type="evidence" value="ECO:0007669"/>
    <property type="project" value="InterPro"/>
</dbReference>
<keyword evidence="4 9" id="KW-0863">Zinc-finger</keyword>
<evidence type="ECO:0000313" key="12">
    <source>
        <dbReference type="EMBL" id="WFD37225.1"/>
    </source>
</evidence>
<dbReference type="InterPro" id="IPR051031">
    <property type="entry name" value="RING-box_E3_Ubiquitin_Ligase"/>
</dbReference>
<gene>
    <name evidence="12" type="primary">APC11</name>
    <name evidence="12" type="ORF">MJAP1_000167</name>
</gene>
<evidence type="ECO:0000256" key="2">
    <source>
        <dbReference type="ARBA" id="ARBA00022618"/>
    </source>
</evidence>
<dbReference type="InterPro" id="IPR013083">
    <property type="entry name" value="Znf_RING/FYVE/PHD"/>
</dbReference>
<evidence type="ECO:0000256" key="6">
    <source>
        <dbReference type="ARBA" id="ARBA00022786"/>
    </source>
</evidence>
<dbReference type="GO" id="GO:0097602">
    <property type="term" value="F:cullin family protein binding"/>
    <property type="evidence" value="ECO:0007669"/>
    <property type="project" value="InterPro"/>
</dbReference>